<dbReference type="AlphaFoldDB" id="A0A951QNB3"/>
<protein>
    <recommendedName>
        <fullName evidence="4">FHA domain containing protein</fullName>
    </recommendedName>
</protein>
<reference evidence="2" key="2">
    <citation type="journal article" date="2022" name="Microbiol. Resour. Announc.">
        <title>Metagenome Sequencing to Explore Phylogenomics of Terrestrial Cyanobacteria.</title>
        <authorList>
            <person name="Ward R.D."/>
            <person name="Stajich J.E."/>
            <person name="Johansen J.R."/>
            <person name="Huntemann M."/>
            <person name="Clum A."/>
            <person name="Foster B."/>
            <person name="Foster B."/>
            <person name="Roux S."/>
            <person name="Palaniappan K."/>
            <person name="Varghese N."/>
            <person name="Mukherjee S."/>
            <person name="Reddy T.B.K."/>
            <person name="Daum C."/>
            <person name="Copeland A."/>
            <person name="Chen I.A."/>
            <person name="Ivanova N.N."/>
            <person name="Kyrpides N.C."/>
            <person name="Shapiro N."/>
            <person name="Eloe-Fadrosh E.A."/>
            <person name="Pietrasiak N."/>
        </authorList>
    </citation>
    <scope>NUCLEOTIDE SEQUENCE</scope>
    <source>
        <strain evidence="2">GSE-NOS-MK-12-04C</strain>
    </source>
</reference>
<feature type="compositionally biased region" description="Pro residues" evidence="1">
    <location>
        <begin position="387"/>
        <end position="398"/>
    </location>
</feature>
<feature type="compositionally biased region" description="Basic and acidic residues" evidence="1">
    <location>
        <begin position="326"/>
        <end position="350"/>
    </location>
</feature>
<gene>
    <name evidence="2" type="ORF">KME60_19375</name>
</gene>
<evidence type="ECO:0000256" key="1">
    <source>
        <dbReference type="SAM" id="MobiDB-lite"/>
    </source>
</evidence>
<comment type="caution">
    <text evidence="2">The sequence shown here is derived from an EMBL/GenBank/DDBJ whole genome shotgun (WGS) entry which is preliminary data.</text>
</comment>
<evidence type="ECO:0008006" key="4">
    <source>
        <dbReference type="Google" id="ProtNLM"/>
    </source>
</evidence>
<evidence type="ECO:0000313" key="2">
    <source>
        <dbReference type="EMBL" id="MBW4669514.1"/>
    </source>
</evidence>
<organism evidence="2 3">
    <name type="scientific">Cyanomargarita calcarea GSE-NOS-MK-12-04C</name>
    <dbReference type="NCBI Taxonomy" id="2839659"/>
    <lineage>
        <taxon>Bacteria</taxon>
        <taxon>Bacillati</taxon>
        <taxon>Cyanobacteriota</taxon>
        <taxon>Cyanophyceae</taxon>
        <taxon>Nostocales</taxon>
        <taxon>Cyanomargaritaceae</taxon>
        <taxon>Cyanomargarita</taxon>
    </lineage>
</organism>
<evidence type="ECO:0000313" key="3">
    <source>
        <dbReference type="Proteomes" id="UP000729701"/>
    </source>
</evidence>
<proteinExistence type="predicted"/>
<feature type="region of interest" description="Disordered" evidence="1">
    <location>
        <begin position="306"/>
        <end position="481"/>
    </location>
</feature>
<reference evidence="2" key="1">
    <citation type="submission" date="2021-05" db="EMBL/GenBank/DDBJ databases">
        <authorList>
            <person name="Pietrasiak N."/>
            <person name="Ward R."/>
            <person name="Stajich J.E."/>
            <person name="Kurbessoian T."/>
        </authorList>
    </citation>
    <scope>NUCLEOTIDE SEQUENCE</scope>
    <source>
        <strain evidence="2">GSE-NOS-MK-12-04C</strain>
    </source>
</reference>
<accession>A0A951QNB3</accession>
<sequence>MAIIGRMKTISLLRSLIALILVLNLASCGGDKAVSQGVPSGIRENPQLSKQFSEVSPPSAIWQLRSSLEADQPQVTIVTPSSDEILQDNIVKVSFQVKDLPLFKDSKLGLGSHLKVILDNQAYTEIYDLNQPLVLSDLAPGTHTLRVFAERPWDESFKNEGAYAQTTFHVFTKTDDNNPDPSLPVLTYSRPSGIYGAEPILLDFYLKGAPLRGLVAKDNSKDQINDWRIRCTINGESFVLDRWQAVYLKGFKPGKNWVKLEFLDNQGNPVKNVFNSTVGLFTYEPKTKDTLSRIVRGELSAEQAQGIVDPTYTEKIPAVEATPKPQVEEKPTPETESPKKSQTQTEEKPEGFFNRSKRPTAEPTPTELPVTPEIIKPTEPEILESPTPTPIIPQPEPTLEPEKPEPTQTQSPTPIIPQPEPTLEPEKVPSKFDGEKLKRYFQRRQPLTVEPSPIPTEESESMEAPGNEDNTDVTDILQDSQ</sequence>
<dbReference type="EMBL" id="JAHHGZ010000021">
    <property type="protein sequence ID" value="MBW4669514.1"/>
    <property type="molecule type" value="Genomic_DNA"/>
</dbReference>
<name>A0A951QNB3_9CYAN</name>
<feature type="compositionally biased region" description="Low complexity" evidence="1">
    <location>
        <begin position="361"/>
        <end position="373"/>
    </location>
</feature>
<dbReference type="Proteomes" id="UP000729701">
    <property type="component" value="Unassembled WGS sequence"/>
</dbReference>
<feature type="compositionally biased region" description="Basic and acidic residues" evidence="1">
    <location>
        <begin position="424"/>
        <end position="438"/>
    </location>
</feature>